<dbReference type="AlphaFoldDB" id="A0A7J6KKB6"/>
<dbReference type="Proteomes" id="UP000572268">
    <property type="component" value="Unassembled WGS sequence"/>
</dbReference>
<accession>A0A7J6KKB6</accession>
<evidence type="ECO:0000313" key="1">
    <source>
        <dbReference type="EMBL" id="KAF4647011.1"/>
    </source>
</evidence>
<feature type="non-terminal residue" evidence="1">
    <location>
        <position position="123"/>
    </location>
</feature>
<gene>
    <name evidence="1" type="ORF">FOL46_004804</name>
</gene>
<reference evidence="1 2" key="1">
    <citation type="submission" date="2020-04" db="EMBL/GenBank/DDBJ databases">
        <title>Perkinsus olseni comparative genomics.</title>
        <authorList>
            <person name="Bogema D.R."/>
        </authorList>
    </citation>
    <scope>NUCLEOTIDE SEQUENCE [LARGE SCALE GENOMIC DNA]</scope>
    <source>
        <strain evidence="1">ATCC PRA-31</strain>
    </source>
</reference>
<proteinExistence type="predicted"/>
<evidence type="ECO:0000313" key="2">
    <source>
        <dbReference type="Proteomes" id="UP000572268"/>
    </source>
</evidence>
<name>A0A7J6KKB6_PEROL</name>
<protein>
    <submittedName>
        <fullName evidence="1">Uncharacterized protein</fullName>
    </submittedName>
</protein>
<dbReference type="EMBL" id="JABANN010002916">
    <property type="protein sequence ID" value="KAF4647011.1"/>
    <property type="molecule type" value="Genomic_DNA"/>
</dbReference>
<organism evidence="1 2">
    <name type="scientific">Perkinsus olseni</name>
    <name type="common">Perkinsus atlanticus</name>
    <dbReference type="NCBI Taxonomy" id="32597"/>
    <lineage>
        <taxon>Eukaryota</taxon>
        <taxon>Sar</taxon>
        <taxon>Alveolata</taxon>
        <taxon>Perkinsozoa</taxon>
        <taxon>Perkinsea</taxon>
        <taxon>Perkinsida</taxon>
        <taxon>Perkinsidae</taxon>
        <taxon>Perkinsus</taxon>
    </lineage>
</organism>
<sequence>MDDFVVAGEAHVIDVVEQLLLSGWDPCGFVCPEAKRERWSGNQSTRWLGNLWCWDDEHEKLSVKRESGSDRTATDAPVVPEAAGLSKRAVFKLARKIGCVTGGAYEALARCHSDAARVAAGQA</sequence>
<comment type="caution">
    <text evidence="1">The sequence shown here is derived from an EMBL/GenBank/DDBJ whole genome shotgun (WGS) entry which is preliminary data.</text>
</comment>